<dbReference type="EMBL" id="SIHI01000001">
    <property type="protein sequence ID" value="TWT58954.1"/>
    <property type="molecule type" value="Genomic_DNA"/>
</dbReference>
<sequence length="98" mass="11090">MARVYGGKRIASEKLNLRGGQKVWFCDGCGEAFTWDEFSSVFGSFLIEEKGDYHRLWIACSDECRGQRPEGFPKGVRKPKGPLVRCGLYGEFNDRSGF</sequence>
<comment type="caution">
    <text evidence="1">The sequence shown here is derived from an EMBL/GenBank/DDBJ whole genome shotgun (WGS) entry which is preliminary data.</text>
</comment>
<evidence type="ECO:0000313" key="2">
    <source>
        <dbReference type="Proteomes" id="UP000317243"/>
    </source>
</evidence>
<dbReference type="Proteomes" id="UP000317243">
    <property type="component" value="Unassembled WGS sequence"/>
</dbReference>
<keyword evidence="2" id="KW-1185">Reference proteome</keyword>
<protein>
    <submittedName>
        <fullName evidence="1">Uncharacterized protein</fullName>
    </submittedName>
</protein>
<reference evidence="1 2" key="1">
    <citation type="submission" date="2019-02" db="EMBL/GenBank/DDBJ databases">
        <title>Deep-cultivation of Planctomycetes and their phenomic and genomic characterization uncovers novel biology.</title>
        <authorList>
            <person name="Wiegand S."/>
            <person name="Jogler M."/>
            <person name="Boedeker C."/>
            <person name="Pinto D."/>
            <person name="Vollmers J."/>
            <person name="Rivas-Marin E."/>
            <person name="Kohn T."/>
            <person name="Peeters S.H."/>
            <person name="Heuer A."/>
            <person name="Rast P."/>
            <person name="Oberbeckmann S."/>
            <person name="Bunk B."/>
            <person name="Jeske O."/>
            <person name="Meyerdierks A."/>
            <person name="Storesund J.E."/>
            <person name="Kallscheuer N."/>
            <person name="Luecker S."/>
            <person name="Lage O.M."/>
            <person name="Pohl T."/>
            <person name="Merkel B.J."/>
            <person name="Hornburger P."/>
            <person name="Mueller R.-W."/>
            <person name="Bruemmer F."/>
            <person name="Labrenz M."/>
            <person name="Spormann A.M."/>
            <person name="Op Den Camp H."/>
            <person name="Overmann J."/>
            <person name="Amann R."/>
            <person name="Jetten M.S.M."/>
            <person name="Mascher T."/>
            <person name="Medema M.H."/>
            <person name="Devos D.P."/>
            <person name="Kaster A.-K."/>
            <person name="Ovreas L."/>
            <person name="Rohde M."/>
            <person name="Galperin M.Y."/>
            <person name="Jogler C."/>
        </authorList>
    </citation>
    <scope>NUCLEOTIDE SEQUENCE [LARGE SCALE GENOMIC DNA]</scope>
    <source>
        <strain evidence="1 2">KOR42</strain>
    </source>
</reference>
<proteinExistence type="predicted"/>
<gene>
    <name evidence="1" type="ORF">KOR42_23410</name>
</gene>
<accession>A0A5C5X7R4</accession>
<evidence type="ECO:0000313" key="1">
    <source>
        <dbReference type="EMBL" id="TWT58954.1"/>
    </source>
</evidence>
<dbReference type="RefSeq" id="WP_146509698.1">
    <property type="nucleotide sequence ID" value="NZ_SIHI01000001.1"/>
</dbReference>
<dbReference type="AlphaFoldDB" id="A0A5C5X7R4"/>
<name>A0A5C5X7R4_9PLAN</name>
<organism evidence="1 2">
    <name type="scientific">Thalassoglobus neptunius</name>
    <dbReference type="NCBI Taxonomy" id="1938619"/>
    <lineage>
        <taxon>Bacteria</taxon>
        <taxon>Pseudomonadati</taxon>
        <taxon>Planctomycetota</taxon>
        <taxon>Planctomycetia</taxon>
        <taxon>Planctomycetales</taxon>
        <taxon>Planctomycetaceae</taxon>
        <taxon>Thalassoglobus</taxon>
    </lineage>
</organism>